<proteinExistence type="predicted"/>
<organism evidence="1 2">
    <name type="scientific">Enterobacter cloacae</name>
    <dbReference type="NCBI Taxonomy" id="550"/>
    <lineage>
        <taxon>Bacteria</taxon>
        <taxon>Pseudomonadati</taxon>
        <taxon>Pseudomonadota</taxon>
        <taxon>Gammaproteobacteria</taxon>
        <taxon>Enterobacterales</taxon>
        <taxon>Enterobacteriaceae</taxon>
        <taxon>Enterobacter</taxon>
        <taxon>Enterobacter cloacae complex</taxon>
    </lineage>
</organism>
<evidence type="ECO:0000313" key="1">
    <source>
        <dbReference type="EMBL" id="RSB27196.1"/>
    </source>
</evidence>
<dbReference type="AlphaFoldDB" id="A0A427KG27"/>
<dbReference type="Proteomes" id="UP000275321">
    <property type="component" value="Unassembled WGS sequence"/>
</dbReference>
<evidence type="ECO:0000313" key="2">
    <source>
        <dbReference type="Proteomes" id="UP000275321"/>
    </source>
</evidence>
<protein>
    <submittedName>
        <fullName evidence="1">Uncharacterized protein</fullName>
    </submittedName>
</protein>
<sequence>MYPVYHIMRGFEVTEGPHNKIPRENFDAIKKALINAANASSKATAASHISLAEYHQSMIRRFLDYYVDEQLTSAIEYAQKAAGKVKNKEHLMDNATHFRLKFEGMVKVSE</sequence>
<name>A0A427KG27_ENTCL</name>
<reference evidence="1 2" key="1">
    <citation type="submission" date="2018-10" db="EMBL/GenBank/DDBJ databases">
        <title>Transmission dynamics of multidrug resistant bacteria on intensive care unit surfaces.</title>
        <authorList>
            <person name="D'Souza A.W."/>
            <person name="Potter R.F."/>
            <person name="Wallace M."/>
            <person name="Shupe A."/>
            <person name="Patel S."/>
            <person name="Sun S."/>
            <person name="Gul D."/>
            <person name="Kwon J.H."/>
            <person name="Andleeb S."/>
            <person name="Burnham C.-A.D."/>
            <person name="Dantas G."/>
        </authorList>
    </citation>
    <scope>NUCLEOTIDE SEQUENCE [LARGE SCALE GENOMIC DNA]</scope>
    <source>
        <strain evidence="1 2">EC_073</strain>
    </source>
</reference>
<accession>A0A427KG27</accession>
<gene>
    <name evidence="1" type="ORF">EGK68_21945</name>
</gene>
<comment type="caution">
    <text evidence="1">The sequence shown here is derived from an EMBL/GenBank/DDBJ whole genome shotgun (WGS) entry which is preliminary data.</text>
</comment>
<dbReference type="EMBL" id="RHWT01000040">
    <property type="protein sequence ID" value="RSB27196.1"/>
    <property type="molecule type" value="Genomic_DNA"/>
</dbReference>